<feature type="region of interest" description="Disordered" evidence="1">
    <location>
        <begin position="81"/>
        <end position="100"/>
    </location>
</feature>
<reference evidence="2 3" key="1">
    <citation type="submission" date="2016-11" db="EMBL/GenBank/DDBJ databases">
        <authorList>
            <person name="Jaros S."/>
            <person name="Januszkiewicz K."/>
            <person name="Wedrychowicz H."/>
        </authorList>
    </citation>
    <scope>NUCLEOTIDE SEQUENCE [LARGE SCALE GENOMIC DNA]</scope>
</reference>
<evidence type="ECO:0000313" key="2">
    <source>
        <dbReference type="EMBL" id="SGY55385.1"/>
    </source>
</evidence>
<organism evidence="2 3">
    <name type="scientific">Microbotryum silenes-dioicae</name>
    <dbReference type="NCBI Taxonomy" id="796604"/>
    <lineage>
        <taxon>Eukaryota</taxon>
        <taxon>Fungi</taxon>
        <taxon>Dikarya</taxon>
        <taxon>Basidiomycota</taxon>
        <taxon>Pucciniomycotina</taxon>
        <taxon>Microbotryomycetes</taxon>
        <taxon>Microbotryales</taxon>
        <taxon>Microbotryaceae</taxon>
        <taxon>Microbotryum</taxon>
    </lineage>
</organism>
<dbReference type="EMBL" id="FQNC01000044">
    <property type="protein sequence ID" value="SGY55385.1"/>
    <property type="molecule type" value="Genomic_DNA"/>
</dbReference>
<dbReference type="Proteomes" id="UP000249464">
    <property type="component" value="Unassembled WGS sequence"/>
</dbReference>
<gene>
    <name evidence="2" type="primary">BQ5605_C006g04013</name>
    <name evidence="2" type="ORF">BQ5605_C006G04013</name>
</gene>
<evidence type="ECO:0000256" key="1">
    <source>
        <dbReference type="SAM" id="MobiDB-lite"/>
    </source>
</evidence>
<feature type="compositionally biased region" description="Polar residues" evidence="1">
    <location>
        <begin position="135"/>
        <end position="147"/>
    </location>
</feature>
<sequence>MAEAGSEAPEWMLSESLNGRGMSSGSGMAKALANLAAARTSFAPFQAGFHYCGSRGQCDATNFIPSPRYLAESVNLPWTGQLTSPASGTNGPTTLPSDDLRNSNYAAMAEAMRMRATEISRSLARPHAGQHPSLHVSTQGRESQGNQIGMPILVIV</sequence>
<feature type="region of interest" description="Disordered" evidence="1">
    <location>
        <begin position="122"/>
        <end position="150"/>
    </location>
</feature>
<dbReference type="AlphaFoldDB" id="A0A2X0M9W5"/>
<keyword evidence="3" id="KW-1185">Reference proteome</keyword>
<feature type="compositionally biased region" description="Polar residues" evidence="1">
    <location>
        <begin position="81"/>
        <end position="96"/>
    </location>
</feature>
<protein>
    <submittedName>
        <fullName evidence="2">BQ5605_C006g04013 protein</fullName>
    </submittedName>
</protein>
<evidence type="ECO:0000313" key="3">
    <source>
        <dbReference type="Proteomes" id="UP000249464"/>
    </source>
</evidence>
<name>A0A2X0M9W5_9BASI</name>
<accession>A0A2X0M9W5</accession>
<proteinExistence type="predicted"/>